<dbReference type="RefSeq" id="WP_263570596.1">
    <property type="nucleotide sequence ID" value="NZ_JAJIRN010000003.1"/>
</dbReference>
<organism evidence="2 3">
    <name type="scientific">Roseateles oligotrophus</name>
    <dbReference type="NCBI Taxonomy" id="1769250"/>
    <lineage>
        <taxon>Bacteria</taxon>
        <taxon>Pseudomonadati</taxon>
        <taxon>Pseudomonadota</taxon>
        <taxon>Betaproteobacteria</taxon>
        <taxon>Burkholderiales</taxon>
        <taxon>Sphaerotilaceae</taxon>
        <taxon>Roseateles</taxon>
    </lineage>
</organism>
<feature type="domain" description="Flagellar Assembly Protein A N-terminal region" evidence="1">
    <location>
        <begin position="80"/>
        <end position="249"/>
    </location>
</feature>
<proteinExistence type="predicted"/>
<dbReference type="Proteomes" id="UP001209701">
    <property type="component" value="Unassembled WGS sequence"/>
</dbReference>
<reference evidence="2 3" key="1">
    <citation type="submission" date="2021-11" db="EMBL/GenBank/DDBJ databases">
        <authorList>
            <person name="Liang Q."/>
            <person name="Mou H."/>
            <person name="Liu Z."/>
        </authorList>
    </citation>
    <scope>NUCLEOTIDE SEQUENCE [LARGE SCALE GENOMIC DNA]</scope>
    <source>
        <strain evidence="2 3">CHU3</strain>
    </source>
</reference>
<sequence>MLAPIPGLELFESDAALRLRCQAVAGRPALDAASLLALIAEVGAGNWRLDDATLALALTRCNTEPEPVEMQLALRSPAKILVEIAADEMSASVTLEPSDSGLPIQLDALMSELASAGVTHGIDESALAEACRATSAQQLVAAVGRAPVRGADASFELLIEDHRERAPKVNAQGMVDFREHGEVPVVSPGQLLMRRTPASAGEAGVNVRGQALPAEPGLDEPFTMPLLGAALDPSDANLLRATAKGQPVRLGNAVSVEQLFQVSGVNMASGNVNFDGTVQIDGDVVAGMKVTATGDILVQGTVEGGILEAGGDIRIQGGAIARASLQAGASVEVRFVENSTVHAALAIVIDDSALHSELQAGAQISVGEKSRQRGRLAGGSARAKMRIKVPTLGASAGGRTRLQVGLDPELEDKLADLVQLAAKQKAEAEKFELLVQFLSKNGDPKGMLAKARPAWQEALRVWAMSLQEKDAVEHQLADVKEARIDVSVGVEGDVDLVIGRKLCHLKHKYVTGSFSMQDTVSMIYTDANGGVHPLA</sequence>
<evidence type="ECO:0000313" key="3">
    <source>
        <dbReference type="Proteomes" id="UP001209701"/>
    </source>
</evidence>
<protein>
    <submittedName>
        <fullName evidence="2">FapA family protein</fullName>
    </submittedName>
</protein>
<dbReference type="PANTHER" id="PTHR38032:SF1">
    <property type="entry name" value="RNA-BINDING PROTEIN KHPB N-TERMINAL DOMAIN-CONTAINING PROTEIN"/>
    <property type="match status" value="1"/>
</dbReference>
<gene>
    <name evidence="2" type="ORF">LNV07_07660</name>
</gene>
<dbReference type="EMBL" id="JAJIRN010000003">
    <property type="protein sequence ID" value="MCV2367971.1"/>
    <property type="molecule type" value="Genomic_DNA"/>
</dbReference>
<dbReference type="InterPro" id="IPR046866">
    <property type="entry name" value="FapA_N"/>
</dbReference>
<evidence type="ECO:0000313" key="2">
    <source>
        <dbReference type="EMBL" id="MCV2367971.1"/>
    </source>
</evidence>
<keyword evidence="3" id="KW-1185">Reference proteome</keyword>
<comment type="caution">
    <text evidence="2">The sequence shown here is derived from an EMBL/GenBank/DDBJ whole genome shotgun (WGS) entry which is preliminary data.</text>
</comment>
<dbReference type="InterPro" id="IPR046865">
    <property type="entry name" value="FapA_b_solenoid"/>
</dbReference>
<dbReference type="Pfam" id="PF03961">
    <property type="entry name" value="FapA"/>
    <property type="match status" value="1"/>
</dbReference>
<dbReference type="PANTHER" id="PTHR38032">
    <property type="entry name" value="POLYMERASE-RELATED"/>
    <property type="match status" value="1"/>
</dbReference>
<accession>A0ABT2YD40</accession>
<dbReference type="Pfam" id="PF20250">
    <property type="entry name" value="FapA_N"/>
    <property type="match status" value="1"/>
</dbReference>
<name>A0ABT2YD40_9BURK</name>
<evidence type="ECO:0000259" key="1">
    <source>
        <dbReference type="Pfam" id="PF20250"/>
    </source>
</evidence>
<dbReference type="InterPro" id="IPR005646">
    <property type="entry name" value="FapA"/>
</dbReference>